<feature type="chain" id="PRO_5035779728" evidence="1">
    <location>
        <begin position="16"/>
        <end position="106"/>
    </location>
</feature>
<reference evidence="2 3" key="1">
    <citation type="submission" date="2020-04" db="EMBL/GenBank/DDBJ databases">
        <authorList>
            <person name="Laetsch R D."/>
            <person name="Stevens L."/>
            <person name="Kumar S."/>
            <person name="Blaxter L. M."/>
        </authorList>
    </citation>
    <scope>NUCLEOTIDE SEQUENCE [LARGE SCALE GENOMIC DNA]</scope>
</reference>
<dbReference type="EMBL" id="CADEPM010000003">
    <property type="protein sequence ID" value="CAB3401626.1"/>
    <property type="molecule type" value="Genomic_DNA"/>
</dbReference>
<keyword evidence="1" id="KW-0732">Signal</keyword>
<evidence type="ECO:0000313" key="3">
    <source>
        <dbReference type="Proteomes" id="UP000494206"/>
    </source>
</evidence>
<protein>
    <submittedName>
        <fullName evidence="2">Uncharacterized protein</fullName>
    </submittedName>
</protein>
<dbReference type="AlphaFoldDB" id="A0A8S1EKE1"/>
<dbReference type="Proteomes" id="UP000494206">
    <property type="component" value="Unassembled WGS sequence"/>
</dbReference>
<name>A0A8S1EKE1_9PELO</name>
<evidence type="ECO:0000256" key="1">
    <source>
        <dbReference type="SAM" id="SignalP"/>
    </source>
</evidence>
<proteinExistence type="predicted"/>
<evidence type="ECO:0000313" key="2">
    <source>
        <dbReference type="EMBL" id="CAB3401626.1"/>
    </source>
</evidence>
<keyword evidence="3" id="KW-1185">Reference proteome</keyword>
<accession>A0A8S1EKE1</accession>
<sequence length="106" mass="11895">MRNFLILILLQQCAAEMPLACYYKFGEPDVSKIPANLCNFVILIGSVSLTQDGSLLVKSRDEMTKFADLKKLANPPKLLICMLAENPRFSKMARANHPLPQVILNF</sequence>
<organism evidence="2 3">
    <name type="scientific">Caenorhabditis bovis</name>
    <dbReference type="NCBI Taxonomy" id="2654633"/>
    <lineage>
        <taxon>Eukaryota</taxon>
        <taxon>Metazoa</taxon>
        <taxon>Ecdysozoa</taxon>
        <taxon>Nematoda</taxon>
        <taxon>Chromadorea</taxon>
        <taxon>Rhabditida</taxon>
        <taxon>Rhabditina</taxon>
        <taxon>Rhabditomorpha</taxon>
        <taxon>Rhabditoidea</taxon>
        <taxon>Rhabditidae</taxon>
        <taxon>Peloderinae</taxon>
        <taxon>Caenorhabditis</taxon>
    </lineage>
</organism>
<gene>
    <name evidence="2" type="ORF">CBOVIS_LOCUS4351</name>
</gene>
<comment type="caution">
    <text evidence="2">The sequence shown here is derived from an EMBL/GenBank/DDBJ whole genome shotgun (WGS) entry which is preliminary data.</text>
</comment>
<feature type="signal peptide" evidence="1">
    <location>
        <begin position="1"/>
        <end position="15"/>
    </location>
</feature>